<evidence type="ECO:0000259" key="6">
    <source>
        <dbReference type="Pfam" id="PF07669"/>
    </source>
</evidence>
<comment type="catalytic activity">
    <reaction evidence="5">
        <text>a 2'-deoxyadenosine in DNA + S-adenosyl-L-methionine = an N(6)-methyl-2'-deoxyadenosine in DNA + S-adenosyl-L-homocysteine + H(+)</text>
        <dbReference type="Rhea" id="RHEA:15197"/>
        <dbReference type="Rhea" id="RHEA-COMP:12418"/>
        <dbReference type="Rhea" id="RHEA-COMP:12419"/>
        <dbReference type="ChEBI" id="CHEBI:15378"/>
        <dbReference type="ChEBI" id="CHEBI:57856"/>
        <dbReference type="ChEBI" id="CHEBI:59789"/>
        <dbReference type="ChEBI" id="CHEBI:90615"/>
        <dbReference type="ChEBI" id="CHEBI:90616"/>
        <dbReference type="EC" id="2.1.1.72"/>
    </reaction>
</comment>
<keyword evidence="3 7" id="KW-0808">Transferase</keyword>
<dbReference type="GO" id="GO:0009007">
    <property type="term" value="F:site-specific DNA-methyltransferase (adenine-specific) activity"/>
    <property type="evidence" value="ECO:0007669"/>
    <property type="project" value="UniProtKB-EC"/>
</dbReference>
<dbReference type="AlphaFoldDB" id="A0A4U7JB11"/>
<dbReference type="GO" id="GO:0032259">
    <property type="term" value="P:methylation"/>
    <property type="evidence" value="ECO:0007669"/>
    <property type="project" value="UniProtKB-KW"/>
</dbReference>
<name>A0A4U7JB11_9FIRM</name>
<dbReference type="EC" id="2.1.1.72" evidence="1"/>
<keyword evidence="2 7" id="KW-0489">Methyltransferase</keyword>
<evidence type="ECO:0000256" key="1">
    <source>
        <dbReference type="ARBA" id="ARBA00011900"/>
    </source>
</evidence>
<evidence type="ECO:0000256" key="5">
    <source>
        <dbReference type="ARBA" id="ARBA00047942"/>
    </source>
</evidence>
<dbReference type="InterPro" id="IPR011639">
    <property type="entry name" value="MethylTrfase_TaqI-like_dom"/>
</dbReference>
<dbReference type="Pfam" id="PF07669">
    <property type="entry name" value="Eco57I"/>
    <property type="match status" value="1"/>
</dbReference>
<keyword evidence="4" id="KW-0949">S-adenosyl-L-methionine</keyword>
<evidence type="ECO:0000256" key="3">
    <source>
        <dbReference type="ARBA" id="ARBA00022679"/>
    </source>
</evidence>
<dbReference type="EMBL" id="CP061336">
    <property type="protein sequence ID" value="QNU65899.1"/>
    <property type="molecule type" value="Genomic_DNA"/>
</dbReference>
<proteinExistence type="predicted"/>
<evidence type="ECO:0000256" key="2">
    <source>
        <dbReference type="ARBA" id="ARBA00022603"/>
    </source>
</evidence>
<accession>A0A4U7JB11</accession>
<dbReference type="NCBIfam" id="NF033452">
    <property type="entry name" value="BREX_1_MTaseX"/>
    <property type="match status" value="1"/>
</dbReference>
<dbReference type="REBASE" id="445038">
    <property type="entry name" value="M.RspMA18ORF13500P"/>
</dbReference>
<dbReference type="KEGG" id="rher:EHE19_013500"/>
<dbReference type="InterPro" id="IPR029063">
    <property type="entry name" value="SAM-dependent_MTases_sf"/>
</dbReference>
<dbReference type="GO" id="GO:0006304">
    <property type="term" value="P:DNA modification"/>
    <property type="evidence" value="ECO:0007669"/>
    <property type="project" value="InterPro"/>
</dbReference>
<dbReference type="OrthoDB" id="32195at2"/>
<dbReference type="PANTHER" id="PTHR33841:SF1">
    <property type="entry name" value="DNA METHYLTRANSFERASE A"/>
    <property type="match status" value="1"/>
</dbReference>
<reference evidence="7 8" key="1">
    <citation type="submission" date="2020-09" db="EMBL/GenBank/DDBJ databases">
        <title>Characterization and genome sequencing of Ruminiclostridium sp. nov. MA18.</title>
        <authorList>
            <person name="Rettenmaier R."/>
            <person name="Kowollik M.-L."/>
            <person name="Liebl W."/>
            <person name="Zverlov V."/>
        </authorList>
    </citation>
    <scope>NUCLEOTIDE SEQUENCE [LARGE SCALE GENOMIC DNA]</scope>
    <source>
        <strain evidence="7 8">MA18</strain>
    </source>
</reference>
<evidence type="ECO:0000313" key="7">
    <source>
        <dbReference type="EMBL" id="QNU65899.1"/>
    </source>
</evidence>
<dbReference type="SUPFAM" id="SSF53335">
    <property type="entry name" value="S-adenosyl-L-methionine-dependent methyltransferases"/>
    <property type="match status" value="1"/>
</dbReference>
<dbReference type="RefSeq" id="WP_137698822.1">
    <property type="nucleotide sequence ID" value="NZ_CP061336.1"/>
</dbReference>
<gene>
    <name evidence="7" type="primary">pglX</name>
    <name evidence="7" type="ORF">EHE19_013500</name>
</gene>
<dbReference type="PRINTS" id="PR00507">
    <property type="entry name" value="N12N6MTFRASE"/>
</dbReference>
<protein>
    <recommendedName>
        <fullName evidence="1">site-specific DNA-methyltransferase (adenine-specific)</fullName>
        <ecNumber evidence="1">2.1.1.72</ecNumber>
    </recommendedName>
</protein>
<dbReference type="InterPro" id="IPR050953">
    <property type="entry name" value="N4_N6_ade-DNA_methylase"/>
</dbReference>
<evidence type="ECO:0000256" key="4">
    <source>
        <dbReference type="ARBA" id="ARBA00022691"/>
    </source>
</evidence>
<evidence type="ECO:0000313" key="8">
    <source>
        <dbReference type="Proteomes" id="UP000306409"/>
    </source>
</evidence>
<dbReference type="Proteomes" id="UP000306409">
    <property type="component" value="Chromosome"/>
</dbReference>
<feature type="domain" description="Type II methyltransferase M.TaqI-like" evidence="6">
    <location>
        <begin position="337"/>
        <end position="560"/>
    </location>
</feature>
<sequence>MNKSAIRNFAVAARAKLKEQIKDKAAIYGITENEIKKIELFGDGFRVGGKTYDKATLAQYRQLVRAIEQKGFDNVIEEVAYTWFNRFIALRFMEVNEYMPFNIHTKVLAGVDGKNEPEIISVSKDLELVSSEMYYSCLDKGDIEGLYKTILINLCNKLSKIMPNMFEKISDHTELLLPDHLYTDGGIINLLVSSIDKEDFTDQVEIIGWLYQFYISEKKAQVDDAVAKGKKVSKDDLPAKTQLFTPDWIVKYLVENSLGRLWLEKGDENSPLKENWKYYLDGELIKDGAKLSPEEIKIIDPACGSGHMLVYAFDVLYDIYVSCGYPERDIPQLILEKNLYGIDIDERAAQLAYFALIMKARSKNRRLFRKEEPITVNVCSIKESNGIASIERPAQSQFRIDDRYRQVADYLIKTFYNAREYGSILKVEPMDYDGLLDYVDDLSHQGQLDIFDSAFINQVINDMPDLVRQAKILSQKYDVYITNPPYLGKGMSPLLSDYVKENYPDSKSDLFAVFMELPLLKQGGYLAMINQHSWMFLSSYERLRQKIIQTYTLISMLHLGPHTFEEISGEVVQSTAFILNKSSNLEFIGKYIRLVDFSTSYEKEIRMMEAIKNANCEYVFKSISTKFSKIPGGPFAYWVSQRMISSYLYATTLKNVSTPRAGLATGDNSIFQKLWYEVSLNSIGFNYCDISETIDGKHKWFPCNSGGDFRKWSTKNEYVVNWQYDGREIRNFRNANGKFAARPQNTQFYFKEGLTWNKLSSSKFGAKFKEKGFIYDDTSRSSFPEDNTMVMYILGFLCSNVCFEFLRALNPTMSFTNSDIERLPLIFDLREKSVVDSIVSQNIILTKADLDDFETSWDFKVHPLIRYKAANIEQAFVNWVVVTDERFRKLKANEEELNRIFIEIYGLQDELTPEVADEDVTVRRADLDRDIRSLISYAVGCMFGRYSLDCEGLVYAGGTFDKEAYTTFIPDEDNIIPITSEEYFENDIVTRFIEFIEKVYGSETLEENLTFIAKALKPTSTKTARQIIREYFFNDFFKDHCKIYKKRPIYWQFETGPAGAMKALVYLHRMDEFTPARVRTDYLHPLMRAYEGEIKRIDQMLEDSLTAAEKASYRKKKEDLQKKTAEIMKYDPVIAHIASRRIKLDLDDGVVVNYQKYQNVEVIEDGKPSVTANLLTKI</sequence>
<dbReference type="PANTHER" id="PTHR33841">
    <property type="entry name" value="DNA METHYLTRANSFERASE YEEA-RELATED"/>
    <property type="match status" value="1"/>
</dbReference>
<keyword evidence="8" id="KW-1185">Reference proteome</keyword>
<organism evidence="7 8">
    <name type="scientific">Ruminiclostridium herbifermentans</name>
    <dbReference type="NCBI Taxonomy" id="2488810"/>
    <lineage>
        <taxon>Bacteria</taxon>
        <taxon>Bacillati</taxon>
        <taxon>Bacillota</taxon>
        <taxon>Clostridia</taxon>
        <taxon>Eubacteriales</taxon>
        <taxon>Oscillospiraceae</taxon>
        <taxon>Ruminiclostridium</taxon>
    </lineage>
</organism>
<dbReference type="InterPro" id="IPR047939">
    <property type="entry name" value="BREX_1_PglX"/>
</dbReference>
<dbReference type="Gene3D" id="3.40.50.150">
    <property type="entry name" value="Vaccinia Virus protein VP39"/>
    <property type="match status" value="1"/>
</dbReference>